<dbReference type="FunFam" id="3.15.10.10:FF:000001">
    <property type="entry name" value="phospholipid transfer protein-like"/>
    <property type="match status" value="1"/>
</dbReference>
<dbReference type="Gene3D" id="3.15.10.10">
    <property type="entry name" value="Bactericidal permeability-increasing protein, domain 1"/>
    <property type="match status" value="1"/>
</dbReference>
<dbReference type="GO" id="GO:0008289">
    <property type="term" value="F:lipid binding"/>
    <property type="evidence" value="ECO:0007669"/>
    <property type="project" value="InterPro"/>
</dbReference>
<accession>A0A8J1XRA6</accession>
<dbReference type="InterPro" id="IPR032942">
    <property type="entry name" value="BPI/LBP/Plunc"/>
</dbReference>
<dbReference type="PANTHER" id="PTHR10504:SF131">
    <property type="entry name" value="BPI2 DOMAIN-CONTAINING PROTEIN"/>
    <property type="match status" value="1"/>
</dbReference>
<dbReference type="AlphaFoldDB" id="A0A8J1XRA6"/>
<dbReference type="Proteomes" id="UP000749559">
    <property type="component" value="Unassembled WGS sequence"/>
</dbReference>
<proteinExistence type="inferred from homology"/>
<evidence type="ECO:0000313" key="5">
    <source>
        <dbReference type="Proteomes" id="UP000749559"/>
    </source>
</evidence>
<reference evidence="4" key="1">
    <citation type="submission" date="2022-03" db="EMBL/GenBank/DDBJ databases">
        <authorList>
            <person name="Martin C."/>
        </authorList>
    </citation>
    <scope>NUCLEOTIDE SEQUENCE</scope>
</reference>
<dbReference type="GO" id="GO:0005615">
    <property type="term" value="C:extracellular space"/>
    <property type="evidence" value="ECO:0007669"/>
    <property type="project" value="TreeGrafter"/>
</dbReference>
<dbReference type="Pfam" id="PF02886">
    <property type="entry name" value="LBP_BPI_CETP_C"/>
    <property type="match status" value="1"/>
</dbReference>
<dbReference type="SUPFAM" id="SSF55394">
    <property type="entry name" value="Bactericidal permeability-increasing protein, BPI"/>
    <property type="match status" value="2"/>
</dbReference>
<sequence length="494" mass="53678">MGDTIVSTLLQLLVVTFIGLCLAQPTPPGLRARITTKGMDYVSSVAVKILREKVRGIRIKDVFGESHIGIGDAKYSFTRMQLEGFSGLGTKVVPVAGRGLEWTANIGDLSVNGGWEYELELFFFDIDDDGSFSASVSDVSFKMGLSLGRDPQGHLTARSSSCSANVGGASVRFSGGASWLYNLFSDEVEDLLKDELKEIICREAIEAVNDDANRYLSRIDLSVGLGKDDQMMLDYAIAAAPIFTVNHVETYHKGDVYWTAGEQRSSVRGPAPLPESTESSSMLYVWASDYVLRTFADIVQTHGILQRHLHPNDFPIHRRGVFNTTCHVGLCIGGAMAQLGRTYPNTTMSMRLASSVTPNVTITPRGVRLRFQGSIEFSANVLGEEKHALTANVTLFILASASIDAQNNRVTGQIARHRVRIAVADSAIGFVHDAGLQFSVAAILNMFVVPQLNELGAKGISIPNIGEVKLVNPHLQLFQNAIMVKTDVSGIPRD</sequence>
<evidence type="ECO:0000256" key="2">
    <source>
        <dbReference type="ARBA" id="ARBA00023157"/>
    </source>
</evidence>
<evidence type="ECO:0000256" key="3">
    <source>
        <dbReference type="ARBA" id="ARBA00023180"/>
    </source>
</evidence>
<keyword evidence="5" id="KW-1185">Reference proteome</keyword>
<dbReference type="EMBL" id="CAIIXF020000007">
    <property type="protein sequence ID" value="CAH1789471.1"/>
    <property type="molecule type" value="Genomic_DNA"/>
</dbReference>
<evidence type="ECO:0000256" key="1">
    <source>
        <dbReference type="ARBA" id="ARBA00007292"/>
    </source>
</evidence>
<dbReference type="InterPro" id="IPR001124">
    <property type="entry name" value="Lipid-bd_serum_glycop_C"/>
</dbReference>
<dbReference type="Pfam" id="PF01273">
    <property type="entry name" value="LBP_BPI_CETP"/>
    <property type="match status" value="1"/>
</dbReference>
<dbReference type="SMART" id="SM00329">
    <property type="entry name" value="BPI2"/>
    <property type="match status" value="1"/>
</dbReference>
<comment type="similarity">
    <text evidence="1">Belongs to the BPI/LBP/Plunc superfamily. BPI/LBP family.</text>
</comment>
<dbReference type="OrthoDB" id="10255543at2759"/>
<keyword evidence="2" id="KW-1015">Disulfide bond</keyword>
<dbReference type="SMART" id="SM00328">
    <property type="entry name" value="BPI1"/>
    <property type="match status" value="1"/>
</dbReference>
<dbReference type="InterPro" id="IPR017942">
    <property type="entry name" value="Lipid-bd_serum_glycop_N"/>
</dbReference>
<dbReference type="PANTHER" id="PTHR10504">
    <property type="entry name" value="BACTERICIDAL PERMEABILITY-INCREASING BPI PROTEIN-RELATED"/>
    <property type="match status" value="1"/>
</dbReference>
<dbReference type="InterPro" id="IPR017943">
    <property type="entry name" value="Bactericidal_perm-incr_a/b_dom"/>
</dbReference>
<comment type="caution">
    <text evidence="4">The sequence shown here is derived from an EMBL/GenBank/DDBJ whole genome shotgun (WGS) entry which is preliminary data.</text>
</comment>
<evidence type="ECO:0000313" key="4">
    <source>
        <dbReference type="EMBL" id="CAH1789471.1"/>
    </source>
</evidence>
<dbReference type="Gene3D" id="3.15.20.10">
    <property type="entry name" value="Bactericidal permeability-increasing protein, domain 2"/>
    <property type="match status" value="1"/>
</dbReference>
<keyword evidence="3" id="KW-0325">Glycoprotein</keyword>
<name>A0A8J1XRA6_OWEFU</name>
<gene>
    <name evidence="4" type="ORF">OFUS_LOCUS14820</name>
</gene>
<protein>
    <submittedName>
        <fullName evidence="4">Uncharacterized protein</fullName>
    </submittedName>
</protein>
<organism evidence="4 5">
    <name type="scientific">Owenia fusiformis</name>
    <name type="common">Polychaete worm</name>
    <dbReference type="NCBI Taxonomy" id="6347"/>
    <lineage>
        <taxon>Eukaryota</taxon>
        <taxon>Metazoa</taxon>
        <taxon>Spiralia</taxon>
        <taxon>Lophotrochozoa</taxon>
        <taxon>Annelida</taxon>
        <taxon>Polychaeta</taxon>
        <taxon>Sedentaria</taxon>
        <taxon>Canalipalpata</taxon>
        <taxon>Sabellida</taxon>
        <taxon>Oweniida</taxon>
        <taxon>Oweniidae</taxon>
        <taxon>Owenia</taxon>
    </lineage>
</organism>